<proteinExistence type="predicted"/>
<name>A0ACC6FQZ7_9HELI</name>
<dbReference type="Proteomes" id="UP001173802">
    <property type="component" value="Unassembled WGS sequence"/>
</dbReference>
<keyword evidence="2" id="KW-1185">Reference proteome</keyword>
<sequence>MGLWLAGWHDCDIDRGDEVYARLGCLWRWLLVLGFGFVWFWCWLFAINCRFYGAGAGILLSVNEQARAVESTKTSEAQFL</sequence>
<reference evidence="1 2" key="1">
    <citation type="journal article" date="2023" name="Microorganisms">
        <title>Isolation and Genomic Characteristics of Cat-Borne Campylobacter felis sp. nov. and Sheep-Borne Campylobacter ovis sp. nov.</title>
        <authorList>
            <person name="Wang H."/>
            <person name="Li Y."/>
            <person name="Gu Y."/>
            <person name="Zhou G."/>
            <person name="Chen X."/>
            <person name="Zhang X."/>
            <person name="Shao Z."/>
            <person name="Zhang J."/>
            <person name="Zhang M."/>
        </authorList>
    </citation>
    <scope>NUCLEOTIDE SEQUENCE [LARGE SCALE GENOMIC DNA]</scope>
    <source>
        <strain evidence="1 2">XJK30-2</strain>
    </source>
</reference>
<organism evidence="1 2">
    <name type="scientific">Helicobacter zhangjianzhongii</name>
    <dbReference type="NCBI Taxonomy" id="2974574"/>
    <lineage>
        <taxon>Bacteria</taxon>
        <taxon>Pseudomonadati</taxon>
        <taxon>Campylobacterota</taxon>
        <taxon>Epsilonproteobacteria</taxon>
        <taxon>Campylobacterales</taxon>
        <taxon>Helicobacteraceae</taxon>
        <taxon>Helicobacter</taxon>
    </lineage>
</organism>
<evidence type="ECO:0000313" key="2">
    <source>
        <dbReference type="Proteomes" id="UP001173802"/>
    </source>
</evidence>
<comment type="caution">
    <text evidence="1">The sequence shown here is derived from an EMBL/GenBank/DDBJ whole genome shotgun (WGS) entry which is preliminary data.</text>
</comment>
<dbReference type="EMBL" id="JANURN010000002">
    <property type="protein sequence ID" value="MDL0081693.1"/>
    <property type="molecule type" value="Genomic_DNA"/>
</dbReference>
<accession>A0ACC6FQZ7</accession>
<protein>
    <submittedName>
        <fullName evidence="1">Uncharacterized protein</fullName>
    </submittedName>
</protein>
<gene>
    <name evidence="1" type="ORF">NYG90_03210</name>
</gene>
<evidence type="ECO:0000313" key="1">
    <source>
        <dbReference type="EMBL" id="MDL0081693.1"/>
    </source>
</evidence>